<protein>
    <submittedName>
        <fullName evidence="12">Ferredoxin-NADP reductase</fullName>
    </submittedName>
</protein>
<comment type="similarity">
    <text evidence="9">In the N-terminal section; belongs to the FAD-binding oxidoreductase type 6 family.</text>
</comment>
<comment type="caution">
    <text evidence="12">The sequence shown here is derived from an EMBL/GenBank/DDBJ whole genome shotgun (WGS) entry which is preliminary data.</text>
</comment>
<organism evidence="12 13">
    <name type="scientific">Caballeronia udeis</name>
    <dbReference type="NCBI Taxonomy" id="1232866"/>
    <lineage>
        <taxon>Bacteria</taxon>
        <taxon>Pseudomonadati</taxon>
        <taxon>Pseudomonadota</taxon>
        <taxon>Betaproteobacteria</taxon>
        <taxon>Burkholderiales</taxon>
        <taxon>Burkholderiaceae</taxon>
        <taxon>Caballeronia</taxon>
    </lineage>
</organism>
<evidence type="ECO:0000256" key="6">
    <source>
        <dbReference type="ARBA" id="ARBA00023002"/>
    </source>
</evidence>
<keyword evidence="13" id="KW-1185">Reference proteome</keyword>
<evidence type="ECO:0000256" key="7">
    <source>
        <dbReference type="ARBA" id="ARBA00023004"/>
    </source>
</evidence>
<evidence type="ECO:0000259" key="11">
    <source>
        <dbReference type="PROSITE" id="PS51384"/>
    </source>
</evidence>
<keyword evidence="3" id="KW-0001">2Fe-2S</keyword>
<keyword evidence="6" id="KW-0560">Oxidoreductase</keyword>
<feature type="domain" description="FAD-binding FR-type" evidence="11">
    <location>
        <begin position="43"/>
        <end position="146"/>
    </location>
</feature>
<evidence type="ECO:0000256" key="3">
    <source>
        <dbReference type="ARBA" id="ARBA00022714"/>
    </source>
</evidence>
<sequence length="392" mass="42143">MAFEPTAMILIDTDVSATPSNSAPDRLTHSALWERIGTQWTSSEKKELVCCRIIDETADVKTFVFSAQDGVPFSFEPGQFITISVEVNGHMLARCYTISSPPTRPYTLSISVKRVAGGLVSNWLHDTLQPGGSLEVYGPSGVFTPSSYPAAKSLYLSAGSGVTPLMSMTRAGHDLGLNRDIVFLHSARTPADIIFRSELAQLSASADRLAVVHVCEGIGLEADWNGPIGRLSLELLERYVPDFREREVFTCGPAGYMQSVREILGRGGHDPARYHQESFDISAGSAEGSVTAARVSPRSAATGLHHAFSVRLARSGKTFTMGDNETVLAAARKAGVAVPSSCGQGLCGTCKTLVLEGNVEMQHNGGIRQREVDKGLRLLCCSRPKTDLLLDL</sequence>
<dbReference type="PRINTS" id="PR00410">
    <property type="entry name" value="PHEHYDRXLASE"/>
</dbReference>
<keyword evidence="2" id="KW-0285">Flavoprotein</keyword>
<reference evidence="12 13" key="1">
    <citation type="submission" date="2024-10" db="EMBL/GenBank/DDBJ databases">
        <authorList>
            <person name="Deangelis K."/>
            <person name="Huntemann M."/>
            <person name="Clum A."/>
            <person name="Wang J."/>
            <person name="Palaniappan K."/>
            <person name="Ritter S."/>
            <person name="Chen I.-M."/>
            <person name="Stamatis D."/>
            <person name="Reddy T."/>
            <person name="O'Malley R."/>
            <person name="Daum C."/>
            <person name="Ng V."/>
            <person name="Ivanova N."/>
            <person name="Kyrpides N."/>
            <person name="Woyke T."/>
        </authorList>
    </citation>
    <scope>NUCLEOTIDE SEQUENCE [LARGE SCALE GENOMIC DNA]</scope>
    <source>
        <strain evidence="12 13">GAS97</strain>
    </source>
</reference>
<dbReference type="InterPro" id="IPR017927">
    <property type="entry name" value="FAD-bd_FR_type"/>
</dbReference>
<dbReference type="SUPFAM" id="SSF63380">
    <property type="entry name" value="Riboflavin synthase domain-like"/>
    <property type="match status" value="1"/>
</dbReference>
<dbReference type="InterPro" id="IPR012675">
    <property type="entry name" value="Beta-grasp_dom_sf"/>
</dbReference>
<dbReference type="PROSITE" id="PS51085">
    <property type="entry name" value="2FE2S_FER_2"/>
    <property type="match status" value="1"/>
</dbReference>
<evidence type="ECO:0000256" key="2">
    <source>
        <dbReference type="ARBA" id="ARBA00022630"/>
    </source>
</evidence>
<dbReference type="PROSITE" id="PS00197">
    <property type="entry name" value="2FE2S_FER_1"/>
    <property type="match status" value="1"/>
</dbReference>
<evidence type="ECO:0000256" key="5">
    <source>
        <dbReference type="ARBA" id="ARBA00022827"/>
    </source>
</evidence>
<feature type="domain" description="2Fe-2S ferredoxin-type" evidence="10">
    <location>
        <begin position="308"/>
        <end position="392"/>
    </location>
</feature>
<name>A0ABW8MNZ8_9BURK</name>
<dbReference type="Pfam" id="PF00111">
    <property type="entry name" value="Fer2"/>
    <property type="match status" value="1"/>
</dbReference>
<dbReference type="PANTHER" id="PTHR47354">
    <property type="entry name" value="NADH OXIDOREDUCTASE HCR"/>
    <property type="match status" value="1"/>
</dbReference>
<keyword evidence="7" id="KW-0408">Iron</keyword>
<evidence type="ECO:0000313" key="13">
    <source>
        <dbReference type="Proteomes" id="UP001620514"/>
    </source>
</evidence>
<evidence type="ECO:0000256" key="9">
    <source>
        <dbReference type="ARBA" id="ARBA00061434"/>
    </source>
</evidence>
<dbReference type="InterPro" id="IPR001041">
    <property type="entry name" value="2Fe-2S_ferredoxin-type"/>
</dbReference>
<evidence type="ECO:0000256" key="4">
    <source>
        <dbReference type="ARBA" id="ARBA00022723"/>
    </source>
</evidence>
<comment type="cofactor">
    <cofactor evidence="1">
        <name>FAD</name>
        <dbReference type="ChEBI" id="CHEBI:57692"/>
    </cofactor>
</comment>
<evidence type="ECO:0000259" key="10">
    <source>
        <dbReference type="PROSITE" id="PS51085"/>
    </source>
</evidence>
<dbReference type="Pfam" id="PF00970">
    <property type="entry name" value="FAD_binding_6"/>
    <property type="match status" value="1"/>
</dbReference>
<dbReference type="Pfam" id="PF00175">
    <property type="entry name" value="NAD_binding_1"/>
    <property type="match status" value="1"/>
</dbReference>
<dbReference type="InterPro" id="IPR001433">
    <property type="entry name" value="OxRdtase_FAD/NAD-bd"/>
</dbReference>
<dbReference type="InterPro" id="IPR039261">
    <property type="entry name" value="FNR_nucleotide-bd"/>
</dbReference>
<dbReference type="SUPFAM" id="SSF52343">
    <property type="entry name" value="Ferredoxin reductase-like, C-terminal NADP-linked domain"/>
    <property type="match status" value="1"/>
</dbReference>
<evidence type="ECO:0000256" key="1">
    <source>
        <dbReference type="ARBA" id="ARBA00001974"/>
    </source>
</evidence>
<dbReference type="PROSITE" id="PS51384">
    <property type="entry name" value="FAD_FR"/>
    <property type="match status" value="1"/>
</dbReference>
<keyword evidence="4" id="KW-0479">Metal-binding</keyword>
<dbReference type="InterPro" id="IPR017938">
    <property type="entry name" value="Riboflavin_synthase-like_b-brl"/>
</dbReference>
<dbReference type="EMBL" id="JBIYDN010000019">
    <property type="protein sequence ID" value="MFK4445408.1"/>
    <property type="molecule type" value="Genomic_DNA"/>
</dbReference>
<gene>
    <name evidence="12" type="ORF">ABH943_005433</name>
</gene>
<dbReference type="InterPro" id="IPR006058">
    <property type="entry name" value="2Fe2S_fd_BS"/>
</dbReference>
<dbReference type="InterPro" id="IPR050415">
    <property type="entry name" value="MRET"/>
</dbReference>
<evidence type="ECO:0000313" key="12">
    <source>
        <dbReference type="EMBL" id="MFK4445408.1"/>
    </source>
</evidence>
<dbReference type="CDD" id="cd06215">
    <property type="entry name" value="FNR_iron_sulfur_binding_1"/>
    <property type="match status" value="1"/>
</dbReference>
<dbReference type="Gene3D" id="2.40.30.10">
    <property type="entry name" value="Translation factors"/>
    <property type="match status" value="1"/>
</dbReference>
<dbReference type="InterPro" id="IPR036010">
    <property type="entry name" value="2Fe-2S_ferredoxin-like_sf"/>
</dbReference>
<reference evidence="12 13" key="2">
    <citation type="submission" date="2024-11" db="EMBL/GenBank/DDBJ databases">
        <title>Using genomics to understand microbial adaptation to soil warming.</title>
        <authorList>
            <person name="Deangelis K.M. PhD."/>
        </authorList>
    </citation>
    <scope>NUCLEOTIDE SEQUENCE [LARGE SCALE GENOMIC DNA]</scope>
    <source>
        <strain evidence="12 13">GAS97</strain>
    </source>
</reference>
<dbReference type="Gene3D" id="3.40.50.80">
    <property type="entry name" value="Nucleotide-binding domain of ferredoxin-NADP reductase (FNR) module"/>
    <property type="match status" value="1"/>
</dbReference>
<evidence type="ECO:0000256" key="8">
    <source>
        <dbReference type="ARBA" id="ARBA00023014"/>
    </source>
</evidence>
<dbReference type="PANTHER" id="PTHR47354:SF6">
    <property type="entry name" value="NADH OXIDOREDUCTASE HCR"/>
    <property type="match status" value="1"/>
</dbReference>
<dbReference type="CDD" id="cd00207">
    <property type="entry name" value="fer2"/>
    <property type="match status" value="1"/>
</dbReference>
<dbReference type="InterPro" id="IPR008333">
    <property type="entry name" value="Cbr1-like_FAD-bd_dom"/>
</dbReference>
<dbReference type="Proteomes" id="UP001620514">
    <property type="component" value="Unassembled WGS sequence"/>
</dbReference>
<proteinExistence type="inferred from homology"/>
<dbReference type="Gene3D" id="3.10.20.30">
    <property type="match status" value="1"/>
</dbReference>
<keyword evidence="5" id="KW-0274">FAD</keyword>
<keyword evidence="8" id="KW-0411">Iron-sulfur</keyword>
<dbReference type="SUPFAM" id="SSF54292">
    <property type="entry name" value="2Fe-2S ferredoxin-like"/>
    <property type="match status" value="1"/>
</dbReference>
<accession>A0ABW8MNZ8</accession>